<accession>A0AAD6UG07</accession>
<dbReference type="CDD" id="cd02440">
    <property type="entry name" value="AdoMet_MTases"/>
    <property type="match status" value="1"/>
</dbReference>
<comment type="caution">
    <text evidence="5">The sequence shown here is derived from an EMBL/GenBank/DDBJ whole genome shotgun (WGS) entry which is preliminary data.</text>
</comment>
<dbReference type="GO" id="GO:0032259">
    <property type="term" value="P:methylation"/>
    <property type="evidence" value="ECO:0007669"/>
    <property type="project" value="UniProtKB-KW"/>
</dbReference>
<evidence type="ECO:0000313" key="5">
    <source>
        <dbReference type="EMBL" id="KAJ7097886.1"/>
    </source>
</evidence>
<dbReference type="SUPFAM" id="SSF53335">
    <property type="entry name" value="S-adenosyl-L-methionine-dependent methyltransferases"/>
    <property type="match status" value="1"/>
</dbReference>
<comment type="similarity">
    <text evidence="1">Belongs to the methyltransferase superfamily.</text>
</comment>
<feature type="domain" description="Methyltransferase type 11" evidence="4">
    <location>
        <begin position="48"/>
        <end position="146"/>
    </location>
</feature>
<evidence type="ECO:0000313" key="6">
    <source>
        <dbReference type="Proteomes" id="UP001222325"/>
    </source>
</evidence>
<dbReference type="PANTHER" id="PTHR44942">
    <property type="entry name" value="METHYLTRANSF_11 DOMAIN-CONTAINING PROTEIN"/>
    <property type="match status" value="1"/>
</dbReference>
<sequence>MSPSVHSIAQSGFGVGNELYDRVRPSYEPSALSYIRKAVITPSPLNVVEIGSGTGIFTRAFLAHPDWAADIKQLKAFEPSEGMREVFSKTISDDRLTIGDGTFQQTGIEDRWADLVVVAQAFHWCPDFSSASAEFGRILKPGGVLAMIWNLEDRQAAGWVAQVRDRIEVYEQGSPQYRLGRWRATFETASYREVFESPEEQTWSAPRPATLDVVVDRACSKSYMAILSAEEKAKVRRDLAAIVEKGDDKVWINEREGSFEYPYNTDLVLCRRKI</sequence>
<keyword evidence="6" id="KW-1185">Reference proteome</keyword>
<evidence type="ECO:0000256" key="1">
    <source>
        <dbReference type="ARBA" id="ARBA00008361"/>
    </source>
</evidence>
<protein>
    <submittedName>
        <fullName evidence="5">S-adenosyl-L-methionine-dependent methyltransferase</fullName>
    </submittedName>
</protein>
<evidence type="ECO:0000256" key="2">
    <source>
        <dbReference type="ARBA" id="ARBA00022603"/>
    </source>
</evidence>
<evidence type="ECO:0000259" key="4">
    <source>
        <dbReference type="Pfam" id="PF08241"/>
    </source>
</evidence>
<dbReference type="InterPro" id="IPR029063">
    <property type="entry name" value="SAM-dependent_MTases_sf"/>
</dbReference>
<organism evidence="5 6">
    <name type="scientific">Mycena belliarum</name>
    <dbReference type="NCBI Taxonomy" id="1033014"/>
    <lineage>
        <taxon>Eukaryota</taxon>
        <taxon>Fungi</taxon>
        <taxon>Dikarya</taxon>
        <taxon>Basidiomycota</taxon>
        <taxon>Agaricomycotina</taxon>
        <taxon>Agaricomycetes</taxon>
        <taxon>Agaricomycetidae</taxon>
        <taxon>Agaricales</taxon>
        <taxon>Marasmiineae</taxon>
        <taxon>Mycenaceae</taxon>
        <taxon>Mycena</taxon>
    </lineage>
</organism>
<name>A0AAD6UG07_9AGAR</name>
<proteinExistence type="inferred from homology"/>
<dbReference type="AlphaFoldDB" id="A0AAD6UG07"/>
<dbReference type="InterPro" id="IPR013216">
    <property type="entry name" value="Methyltransf_11"/>
</dbReference>
<dbReference type="GO" id="GO:0008757">
    <property type="term" value="F:S-adenosylmethionine-dependent methyltransferase activity"/>
    <property type="evidence" value="ECO:0007669"/>
    <property type="project" value="InterPro"/>
</dbReference>
<dbReference type="EMBL" id="JARJCN010000009">
    <property type="protein sequence ID" value="KAJ7097886.1"/>
    <property type="molecule type" value="Genomic_DNA"/>
</dbReference>
<dbReference type="PANTHER" id="PTHR44942:SF4">
    <property type="entry name" value="METHYLTRANSFERASE TYPE 11 DOMAIN-CONTAINING PROTEIN"/>
    <property type="match status" value="1"/>
</dbReference>
<keyword evidence="2 5" id="KW-0489">Methyltransferase</keyword>
<reference evidence="5" key="1">
    <citation type="submission" date="2023-03" db="EMBL/GenBank/DDBJ databases">
        <title>Massive genome expansion in bonnet fungi (Mycena s.s.) driven by repeated elements and novel gene families across ecological guilds.</title>
        <authorList>
            <consortium name="Lawrence Berkeley National Laboratory"/>
            <person name="Harder C.B."/>
            <person name="Miyauchi S."/>
            <person name="Viragh M."/>
            <person name="Kuo A."/>
            <person name="Thoen E."/>
            <person name="Andreopoulos B."/>
            <person name="Lu D."/>
            <person name="Skrede I."/>
            <person name="Drula E."/>
            <person name="Henrissat B."/>
            <person name="Morin E."/>
            <person name="Kohler A."/>
            <person name="Barry K."/>
            <person name="LaButti K."/>
            <person name="Morin E."/>
            <person name="Salamov A."/>
            <person name="Lipzen A."/>
            <person name="Mereny Z."/>
            <person name="Hegedus B."/>
            <person name="Baldrian P."/>
            <person name="Stursova M."/>
            <person name="Weitz H."/>
            <person name="Taylor A."/>
            <person name="Grigoriev I.V."/>
            <person name="Nagy L.G."/>
            <person name="Martin F."/>
            <person name="Kauserud H."/>
        </authorList>
    </citation>
    <scope>NUCLEOTIDE SEQUENCE</scope>
    <source>
        <strain evidence="5">CBHHK173m</strain>
    </source>
</reference>
<evidence type="ECO:0000256" key="3">
    <source>
        <dbReference type="ARBA" id="ARBA00022679"/>
    </source>
</evidence>
<gene>
    <name evidence="5" type="ORF">B0H15DRAFT_823158</name>
</gene>
<keyword evidence="3" id="KW-0808">Transferase</keyword>
<dbReference type="Gene3D" id="3.40.50.150">
    <property type="entry name" value="Vaccinia Virus protein VP39"/>
    <property type="match status" value="1"/>
</dbReference>
<dbReference type="InterPro" id="IPR051052">
    <property type="entry name" value="Diverse_substrate_MTase"/>
</dbReference>
<dbReference type="Pfam" id="PF08241">
    <property type="entry name" value="Methyltransf_11"/>
    <property type="match status" value="1"/>
</dbReference>
<dbReference type="Proteomes" id="UP001222325">
    <property type="component" value="Unassembled WGS sequence"/>
</dbReference>